<dbReference type="InterPro" id="IPR000014">
    <property type="entry name" value="PAS"/>
</dbReference>
<evidence type="ECO:0000259" key="7">
    <source>
        <dbReference type="PROSITE" id="PS50111"/>
    </source>
</evidence>
<dbReference type="Pfam" id="PF08447">
    <property type="entry name" value="PAS_3"/>
    <property type="match status" value="1"/>
</dbReference>
<feature type="domain" description="HAMP" evidence="9">
    <location>
        <begin position="195"/>
        <end position="247"/>
    </location>
</feature>
<evidence type="ECO:0000313" key="10">
    <source>
        <dbReference type="EMBL" id="XBM00446.1"/>
    </source>
</evidence>
<dbReference type="NCBIfam" id="TIGR00229">
    <property type="entry name" value="sensory_box"/>
    <property type="match status" value="1"/>
</dbReference>
<gene>
    <name evidence="10" type="ORF">ABHF33_15510</name>
</gene>
<evidence type="ECO:0000259" key="8">
    <source>
        <dbReference type="PROSITE" id="PS50112"/>
    </source>
</evidence>
<dbReference type="PANTHER" id="PTHR32089:SF52">
    <property type="entry name" value="CHEMOTAXIS SIGNAL TRANSDUCTION SYSTEM METHYL ACCEPTING SENSORY TRANSDUCER WITH PAS SENSORY DOMAIN"/>
    <property type="match status" value="1"/>
</dbReference>
<keyword evidence="6" id="KW-1133">Transmembrane helix</keyword>
<evidence type="ECO:0000256" key="3">
    <source>
        <dbReference type="ARBA" id="ARBA00029447"/>
    </source>
</evidence>
<dbReference type="FunFam" id="1.10.287.950:FF:000001">
    <property type="entry name" value="Methyl-accepting chemotaxis sensory transducer"/>
    <property type="match status" value="1"/>
</dbReference>
<dbReference type="Pfam" id="PF00015">
    <property type="entry name" value="MCPsignal"/>
    <property type="match status" value="1"/>
</dbReference>
<dbReference type="PRINTS" id="PR00260">
    <property type="entry name" value="CHEMTRNSDUCR"/>
</dbReference>
<evidence type="ECO:0000256" key="5">
    <source>
        <dbReference type="SAM" id="Coils"/>
    </source>
</evidence>
<evidence type="ECO:0000256" key="4">
    <source>
        <dbReference type="PROSITE-ProRule" id="PRU00284"/>
    </source>
</evidence>
<dbReference type="CDD" id="cd00130">
    <property type="entry name" value="PAS"/>
    <property type="match status" value="1"/>
</dbReference>
<name>A0AAU7F9T1_9NEIS</name>
<accession>A0AAU7F9T1</accession>
<comment type="similarity">
    <text evidence="3">Belongs to the methyl-accepting chemotaxis (MCP) protein family.</text>
</comment>
<feature type="transmembrane region" description="Helical" evidence="6">
    <location>
        <begin position="176"/>
        <end position="194"/>
    </location>
</feature>
<feature type="coiled-coil region" evidence="5">
    <location>
        <begin position="323"/>
        <end position="357"/>
    </location>
</feature>
<feature type="domain" description="Methyl-accepting transducer" evidence="7">
    <location>
        <begin position="252"/>
        <end position="488"/>
    </location>
</feature>
<dbReference type="SMART" id="SM00091">
    <property type="entry name" value="PAS"/>
    <property type="match status" value="1"/>
</dbReference>
<protein>
    <submittedName>
        <fullName evidence="10">Methyl-accepting chemotaxis protein</fullName>
    </submittedName>
</protein>
<dbReference type="SUPFAM" id="SSF55785">
    <property type="entry name" value="PYP-like sensor domain (PAS domain)"/>
    <property type="match status" value="1"/>
</dbReference>
<dbReference type="InterPro" id="IPR013655">
    <property type="entry name" value="PAS_fold_3"/>
</dbReference>
<dbReference type="AlphaFoldDB" id="A0AAU7F9T1"/>
<dbReference type="RefSeq" id="WP_348944798.1">
    <property type="nucleotide sequence ID" value="NZ_CP157355.1"/>
</dbReference>
<keyword evidence="5" id="KW-0175">Coiled coil</keyword>
<dbReference type="SMART" id="SM00283">
    <property type="entry name" value="MA"/>
    <property type="match status" value="1"/>
</dbReference>
<dbReference type="PANTHER" id="PTHR32089">
    <property type="entry name" value="METHYL-ACCEPTING CHEMOTAXIS PROTEIN MCPB"/>
    <property type="match status" value="1"/>
</dbReference>
<reference evidence="10" key="1">
    <citation type="submission" date="2024-05" db="EMBL/GenBank/DDBJ databases">
        <authorList>
            <person name="Yang L."/>
            <person name="Pan L."/>
        </authorList>
    </citation>
    <scope>NUCLEOTIDE SEQUENCE</scope>
    <source>
        <strain evidence="10">FCG-7</strain>
    </source>
</reference>
<dbReference type="GO" id="GO:0006935">
    <property type="term" value="P:chemotaxis"/>
    <property type="evidence" value="ECO:0007669"/>
    <property type="project" value="InterPro"/>
</dbReference>
<dbReference type="CDD" id="cd11386">
    <property type="entry name" value="MCP_signal"/>
    <property type="match status" value="1"/>
</dbReference>
<evidence type="ECO:0000256" key="2">
    <source>
        <dbReference type="ARBA" id="ARBA00023224"/>
    </source>
</evidence>
<keyword evidence="6" id="KW-0812">Transmembrane</keyword>
<proteinExistence type="inferred from homology"/>
<keyword evidence="2 4" id="KW-0807">Transducer</keyword>
<dbReference type="InterPro" id="IPR035965">
    <property type="entry name" value="PAS-like_dom_sf"/>
</dbReference>
<dbReference type="PROSITE" id="PS50885">
    <property type="entry name" value="HAMP"/>
    <property type="match status" value="1"/>
</dbReference>
<dbReference type="SUPFAM" id="SSF58104">
    <property type="entry name" value="Methyl-accepting chemotaxis protein (MCP) signaling domain"/>
    <property type="match status" value="1"/>
</dbReference>
<feature type="domain" description="PAS" evidence="8">
    <location>
        <begin position="14"/>
        <end position="60"/>
    </location>
</feature>
<evidence type="ECO:0000259" key="9">
    <source>
        <dbReference type="PROSITE" id="PS50885"/>
    </source>
</evidence>
<dbReference type="InterPro" id="IPR004090">
    <property type="entry name" value="Chemotax_Me-accpt_rcpt"/>
</dbReference>
<evidence type="ECO:0000256" key="6">
    <source>
        <dbReference type="SAM" id="Phobius"/>
    </source>
</evidence>
<dbReference type="KEGG" id="cmav:ABHF33_15510"/>
<dbReference type="PROSITE" id="PS50111">
    <property type="entry name" value="CHEMOTAXIS_TRANSDUC_2"/>
    <property type="match status" value="1"/>
</dbReference>
<comment type="subcellular location">
    <subcellularLocation>
        <location evidence="1">Membrane</location>
    </subcellularLocation>
</comment>
<dbReference type="Gene3D" id="1.10.287.950">
    <property type="entry name" value="Methyl-accepting chemotaxis protein"/>
    <property type="match status" value="1"/>
</dbReference>
<organism evidence="10">
    <name type="scientific">Chitinibacter mangrovi</name>
    <dbReference type="NCBI Taxonomy" id="3153927"/>
    <lineage>
        <taxon>Bacteria</taxon>
        <taxon>Pseudomonadati</taxon>
        <taxon>Pseudomonadota</taxon>
        <taxon>Betaproteobacteria</taxon>
        <taxon>Neisseriales</taxon>
        <taxon>Chitinibacteraceae</taxon>
        <taxon>Chitinibacter</taxon>
    </lineage>
</organism>
<dbReference type="GO" id="GO:0007165">
    <property type="term" value="P:signal transduction"/>
    <property type="evidence" value="ECO:0007669"/>
    <property type="project" value="UniProtKB-KW"/>
</dbReference>
<feature type="transmembrane region" description="Helical" evidence="6">
    <location>
        <begin position="151"/>
        <end position="170"/>
    </location>
</feature>
<evidence type="ECO:0000256" key="1">
    <source>
        <dbReference type="ARBA" id="ARBA00004370"/>
    </source>
</evidence>
<keyword evidence="6" id="KW-0472">Membrane</keyword>
<dbReference type="InterPro" id="IPR003660">
    <property type="entry name" value="HAMP_dom"/>
</dbReference>
<sequence>MRNNQPVTHTEYHLDEKQPIVTKTDLSGNITYANPAFIKISGYRKEELIGQPHNIVRHPDMPVQAFADLWHTIKAGLPWRGLVKNRSKDGGFYWVDAYVTPLTENGRKVGYMSVRSKPSAAQIRAAEQLYQSVKSGQQDFPTTRYTHQSALSLRLIAAAILPLLLALGGHLLNMPYWGLAAALLTLCALLWWIFTAIKAPIAQLESALEKLGEGDFKFELNNHAAQEFHRLLMAMHSTKVNLRAIMADVVSSSATVDRETDELKLEVDRVVGRFQQNSDGIASVAASLEELTVSVSEIADATERSSEYAASTLELANHGMQSMKHTLATSQQFETEMRQAQKEIAQLTSEINSIQQMSQTIKEVAAQTNLLALNAAIEAARAGEQGRGFAVVADEVRQLAERTTSSTQGIEALSERVLAQSHTAYEVMNQVMVQMLDNNRLIESNHQDLANINQSAQGVASSAGDIARMLEQQKQAASEVAVSMEKMSALTDQNNESVHIIGAASTQMANTASALNALVKHFEQSL</sequence>
<dbReference type="Gene3D" id="3.30.450.20">
    <property type="entry name" value="PAS domain"/>
    <property type="match status" value="1"/>
</dbReference>
<dbReference type="GO" id="GO:0016020">
    <property type="term" value="C:membrane"/>
    <property type="evidence" value="ECO:0007669"/>
    <property type="project" value="UniProtKB-SubCell"/>
</dbReference>
<dbReference type="EMBL" id="CP157355">
    <property type="protein sequence ID" value="XBM00446.1"/>
    <property type="molecule type" value="Genomic_DNA"/>
</dbReference>
<dbReference type="InterPro" id="IPR004089">
    <property type="entry name" value="MCPsignal_dom"/>
</dbReference>
<dbReference type="GO" id="GO:0004888">
    <property type="term" value="F:transmembrane signaling receptor activity"/>
    <property type="evidence" value="ECO:0007669"/>
    <property type="project" value="InterPro"/>
</dbReference>
<dbReference type="PROSITE" id="PS50112">
    <property type="entry name" value="PAS"/>
    <property type="match status" value="1"/>
</dbReference>